<feature type="compositionally biased region" description="Low complexity" evidence="1">
    <location>
        <begin position="93"/>
        <end position="102"/>
    </location>
</feature>
<feature type="compositionally biased region" description="Polar residues" evidence="1">
    <location>
        <begin position="225"/>
        <end position="259"/>
    </location>
</feature>
<evidence type="ECO:0000313" key="3">
    <source>
        <dbReference type="Proteomes" id="UP000291343"/>
    </source>
</evidence>
<feature type="compositionally biased region" description="Polar residues" evidence="1">
    <location>
        <begin position="669"/>
        <end position="702"/>
    </location>
</feature>
<feature type="region of interest" description="Disordered" evidence="1">
    <location>
        <begin position="1"/>
        <end position="375"/>
    </location>
</feature>
<proteinExistence type="predicted"/>
<feature type="compositionally biased region" description="Low complexity" evidence="1">
    <location>
        <begin position="266"/>
        <end position="275"/>
    </location>
</feature>
<name>A0A482XEY8_LAOST</name>
<feature type="compositionally biased region" description="Basic and acidic residues" evidence="1">
    <location>
        <begin position="141"/>
        <end position="151"/>
    </location>
</feature>
<feature type="compositionally biased region" description="Low complexity" evidence="1">
    <location>
        <begin position="545"/>
        <end position="568"/>
    </location>
</feature>
<feature type="compositionally biased region" description="Low complexity" evidence="1">
    <location>
        <begin position="578"/>
        <end position="589"/>
    </location>
</feature>
<comment type="caution">
    <text evidence="2">The sequence shown here is derived from an EMBL/GenBank/DDBJ whole genome shotgun (WGS) entry which is preliminary data.</text>
</comment>
<dbReference type="InParanoid" id="A0A482XEY8"/>
<feature type="compositionally biased region" description="Polar residues" evidence="1">
    <location>
        <begin position="464"/>
        <end position="488"/>
    </location>
</feature>
<accession>A0A482XEY8</accession>
<feature type="compositionally biased region" description="Polar residues" evidence="1">
    <location>
        <begin position="202"/>
        <end position="211"/>
    </location>
</feature>
<dbReference type="EMBL" id="QKKF02011256">
    <property type="protein sequence ID" value="RZF44140.1"/>
    <property type="molecule type" value="Genomic_DNA"/>
</dbReference>
<feature type="compositionally biased region" description="Basic and acidic residues" evidence="1">
    <location>
        <begin position="422"/>
        <end position="459"/>
    </location>
</feature>
<feature type="region of interest" description="Disordered" evidence="1">
    <location>
        <begin position="420"/>
        <end position="589"/>
    </location>
</feature>
<feature type="compositionally biased region" description="Basic and acidic residues" evidence="1">
    <location>
        <begin position="498"/>
        <end position="508"/>
    </location>
</feature>
<evidence type="ECO:0000256" key="1">
    <source>
        <dbReference type="SAM" id="MobiDB-lite"/>
    </source>
</evidence>
<feature type="compositionally biased region" description="Low complexity" evidence="1">
    <location>
        <begin position="609"/>
        <end position="623"/>
    </location>
</feature>
<reference evidence="2 3" key="1">
    <citation type="journal article" date="2017" name="Gigascience">
        <title>Genome sequence of the small brown planthopper, Laodelphax striatellus.</title>
        <authorList>
            <person name="Zhu J."/>
            <person name="Jiang F."/>
            <person name="Wang X."/>
            <person name="Yang P."/>
            <person name="Bao Y."/>
            <person name="Zhao W."/>
            <person name="Wang W."/>
            <person name="Lu H."/>
            <person name="Wang Q."/>
            <person name="Cui N."/>
            <person name="Li J."/>
            <person name="Chen X."/>
            <person name="Luo L."/>
            <person name="Yu J."/>
            <person name="Kang L."/>
            <person name="Cui F."/>
        </authorList>
    </citation>
    <scope>NUCLEOTIDE SEQUENCE [LARGE SCALE GENOMIC DNA]</scope>
    <source>
        <strain evidence="2">Lst14</strain>
    </source>
</reference>
<gene>
    <name evidence="2" type="ORF">LSTR_LSTR012962</name>
</gene>
<evidence type="ECO:0000313" key="2">
    <source>
        <dbReference type="EMBL" id="RZF44140.1"/>
    </source>
</evidence>
<feature type="compositionally biased region" description="Polar residues" evidence="1">
    <location>
        <begin position="122"/>
        <end position="140"/>
    </location>
</feature>
<feature type="region of interest" description="Disordered" evidence="1">
    <location>
        <begin position="666"/>
        <end position="702"/>
    </location>
</feature>
<dbReference type="OrthoDB" id="7673144at2759"/>
<organism evidence="2 3">
    <name type="scientific">Laodelphax striatellus</name>
    <name type="common">Small brown planthopper</name>
    <name type="synonym">Delphax striatella</name>
    <dbReference type="NCBI Taxonomy" id="195883"/>
    <lineage>
        <taxon>Eukaryota</taxon>
        <taxon>Metazoa</taxon>
        <taxon>Ecdysozoa</taxon>
        <taxon>Arthropoda</taxon>
        <taxon>Hexapoda</taxon>
        <taxon>Insecta</taxon>
        <taxon>Pterygota</taxon>
        <taxon>Neoptera</taxon>
        <taxon>Paraneoptera</taxon>
        <taxon>Hemiptera</taxon>
        <taxon>Auchenorrhyncha</taxon>
        <taxon>Fulgoroidea</taxon>
        <taxon>Delphacidae</taxon>
        <taxon>Criomorphinae</taxon>
        <taxon>Laodelphax</taxon>
    </lineage>
</organism>
<keyword evidence="3" id="KW-1185">Reference proteome</keyword>
<feature type="compositionally biased region" description="Polar residues" evidence="1">
    <location>
        <begin position="633"/>
        <end position="644"/>
    </location>
</feature>
<feature type="compositionally biased region" description="Polar residues" evidence="1">
    <location>
        <begin position="295"/>
        <end position="305"/>
    </location>
</feature>
<feature type="compositionally biased region" description="Basic and acidic residues" evidence="1">
    <location>
        <begin position="105"/>
        <end position="118"/>
    </location>
</feature>
<dbReference type="AlphaFoldDB" id="A0A482XEY8"/>
<feature type="compositionally biased region" description="Polar residues" evidence="1">
    <location>
        <begin position="68"/>
        <end position="86"/>
    </location>
</feature>
<feature type="region of interest" description="Disordered" evidence="1">
    <location>
        <begin position="609"/>
        <end position="645"/>
    </location>
</feature>
<dbReference type="Proteomes" id="UP000291343">
    <property type="component" value="Unassembled WGS sequence"/>
</dbReference>
<sequence>MQSPDDIPKKKFKSESTLNDKPASEDSPKSQIPTSDNTFVVEELKPTKTSQKSEMAITKTVGKLETGYNEQGLQANTPTGITTNRKAVNDVPSKSTSSSHSTGETIRHPQESPADKKVPGISQPQIIGSTDSKSGPQQTHGDAKPVNKEKSTVVIPTAGSGKPFEEPSIVLTKTQSPDDIPNKKFKSESTLNDKPTSEDSPKSQVPISDNSLVVEEHEPTKSSKKLQMTITKTVGNLETGNDEQGLQATTPSGITTNKKVLNDVPSKSTSSSHSTGETIRHPQKSPAVKEVPGKSQPTHSESGPKQTHKKAQPVDKEKSTVVISTAGSAKTLEKPSIVPTKTQSPDEIPNKKFKSESTLNDKPTSEDSPKSQILISDNSLVVEKLEPTKTPQKSQTVITKTIGKLEKGYTEQGLKALNEEGIGEKEFETSGKRLSDRESEKGLKISEKRLSIRGREKGADGVSKGQTGSQGALTTYTSLPSRGSSRFVDNQHHSSSGRKFEKSQELSIRKSSGAAREQALRRSLKRRKLRGRIRNQEYVPSRAYLSSQDASQSSSKSLHDALSSGSSQADLYHRVPARSSSSRNSMRGMDSGYATYDDFYDDYDDDSYASTKQHSRTTSSRSSQADLYHTVPARSSSSRNSMQGMDSGYATYDDFYDDYDDYDDDFYPSTKQHSRTTSSPTNSVTNQYNDLQSHSNPQTKWGFRQRNNQDYWSSPEFMNNYYDDHDDESENYDLFDHSVGGPHNSQHHPAYLDFEQPSKWGFRQRDGFYYRPSTRYSKYQTEVDESGLTSSIGGGIPYGSVSGQVSDYFKDRPPLNPYPSSYEAYHSKPYYSSDHIPALNDNQLLNSD</sequence>
<protein>
    <submittedName>
        <fullName evidence="2">Uncharacterized protein</fullName>
    </submittedName>
</protein>
<feature type="compositionally biased region" description="Basic residues" evidence="1">
    <location>
        <begin position="522"/>
        <end position="533"/>
    </location>
</feature>
<feature type="compositionally biased region" description="Polar residues" evidence="1">
    <location>
        <begin position="29"/>
        <end position="38"/>
    </location>
</feature>